<keyword evidence="1" id="KW-0677">Repeat</keyword>
<evidence type="ECO:0000313" key="5">
    <source>
        <dbReference type="Proteomes" id="UP001412067"/>
    </source>
</evidence>
<dbReference type="EMBL" id="JBBWWR010000016">
    <property type="protein sequence ID" value="KAK8948021.1"/>
    <property type="molecule type" value="Genomic_DNA"/>
</dbReference>
<proteinExistence type="predicted"/>
<evidence type="ECO:0000313" key="4">
    <source>
        <dbReference type="EMBL" id="KAK8948021.1"/>
    </source>
</evidence>
<dbReference type="SMART" id="SM00292">
    <property type="entry name" value="BRCT"/>
    <property type="match status" value="3"/>
</dbReference>
<dbReference type="CDD" id="cd17731">
    <property type="entry name" value="BRCT_TopBP1_rpt2_like"/>
    <property type="match status" value="1"/>
</dbReference>
<dbReference type="PANTHER" id="PTHR13561">
    <property type="entry name" value="DNA REPLICATION REGULATOR DPB11-RELATED"/>
    <property type="match status" value="1"/>
</dbReference>
<protein>
    <recommendedName>
        <fullName evidence="3">BRCT domain-containing protein</fullName>
    </recommendedName>
</protein>
<feature type="domain" description="BRCT" evidence="3">
    <location>
        <begin position="30"/>
        <end position="122"/>
    </location>
</feature>
<reference evidence="4 5" key="1">
    <citation type="journal article" date="2022" name="Nat. Plants">
        <title>Genomes of leafy and leafless Platanthera orchids illuminate the evolution of mycoheterotrophy.</title>
        <authorList>
            <person name="Li M.H."/>
            <person name="Liu K.W."/>
            <person name="Li Z."/>
            <person name="Lu H.C."/>
            <person name="Ye Q.L."/>
            <person name="Zhang D."/>
            <person name="Wang J.Y."/>
            <person name="Li Y.F."/>
            <person name="Zhong Z.M."/>
            <person name="Liu X."/>
            <person name="Yu X."/>
            <person name="Liu D.K."/>
            <person name="Tu X.D."/>
            <person name="Liu B."/>
            <person name="Hao Y."/>
            <person name="Liao X.Y."/>
            <person name="Jiang Y.T."/>
            <person name="Sun W.H."/>
            <person name="Chen J."/>
            <person name="Chen Y.Q."/>
            <person name="Ai Y."/>
            <person name="Zhai J.W."/>
            <person name="Wu S.S."/>
            <person name="Zhou Z."/>
            <person name="Hsiao Y.Y."/>
            <person name="Wu W.L."/>
            <person name="Chen Y.Y."/>
            <person name="Lin Y.F."/>
            <person name="Hsu J.L."/>
            <person name="Li C.Y."/>
            <person name="Wang Z.W."/>
            <person name="Zhao X."/>
            <person name="Zhong W.Y."/>
            <person name="Ma X.K."/>
            <person name="Ma L."/>
            <person name="Huang J."/>
            <person name="Chen G.Z."/>
            <person name="Huang M.Z."/>
            <person name="Huang L."/>
            <person name="Peng D.H."/>
            <person name="Luo Y.B."/>
            <person name="Zou S.Q."/>
            <person name="Chen S.P."/>
            <person name="Lan S."/>
            <person name="Tsai W.C."/>
            <person name="Van de Peer Y."/>
            <person name="Liu Z.J."/>
        </authorList>
    </citation>
    <scope>NUCLEOTIDE SEQUENCE [LARGE SCALE GENOMIC DNA]</scope>
    <source>
        <strain evidence="4">Lor288</strain>
    </source>
</reference>
<dbReference type="SUPFAM" id="SSF52113">
    <property type="entry name" value="BRCT domain"/>
    <property type="match status" value="3"/>
</dbReference>
<evidence type="ECO:0000259" key="3">
    <source>
        <dbReference type="PROSITE" id="PS50172"/>
    </source>
</evidence>
<dbReference type="InterPro" id="IPR059215">
    <property type="entry name" value="BRCT2_TopBP1-like"/>
</dbReference>
<sequence length="625" mass="69757">MEDNVTEKNSQQIEDTTKFDFRVAQDSEEDNDLYLSSCIICLVGFEEKVLRKLVSMIRRGGGTRLILLSEKLTHIILGSPSDVEKKDVRRLASCGVINVVNATWLEESDQAKRELPVSSRHHSCAFMIPKGSTSSCMDTSVAVHGVKKVDSILVASYVTNSHVMGDKMSTSKLLSDEKRKINGSCTTFNELKDGVTRCEHSHEQSTVGSKQKDERKLRSALYFLNGKATFKGKTFCFSSSFPIEPRAEVIEWVNGGGGIMLDDQAKNANFIVECHGLPQVLPSSTSQSTAVSTHWIRSSLEVGCMQDVSSHILYSPLHCHIPLPGFEGLRFCVSQYEEKERTLLKNLCFVLGSKFTEKLTNKVTHLLCKFTNGPKYEAARRKGIQTITAEWITECISHDKLVPPNSFQPRPVTLQDKVAGLCTVSQHPTQAVDMISSLSQSQSQTHGLMQNSRMNFVSNRSQRSEDSSPDRKRSKLSEYDGIIDASKRNEELEVHEEDHKTVSDVIDAIDDLLAQSDKSKIQDLKSPGMPESERSIFVADHPNISQRHVNSHTAYGILSHLSIQPEKQDSTSHTPNRTRSSAPYDAFSETQTESQVVGYEEDLSGRQKIIERVRSQSLTLTPDIK</sequence>
<feature type="region of interest" description="Disordered" evidence="2">
    <location>
        <begin position="455"/>
        <end position="481"/>
    </location>
</feature>
<dbReference type="Pfam" id="PF12738">
    <property type="entry name" value="PTCB-BRCT"/>
    <property type="match status" value="1"/>
</dbReference>
<dbReference type="InterPro" id="IPR001357">
    <property type="entry name" value="BRCT_dom"/>
</dbReference>
<dbReference type="Pfam" id="PF00533">
    <property type="entry name" value="BRCT"/>
    <property type="match status" value="1"/>
</dbReference>
<comment type="caution">
    <text evidence="4">The sequence shown here is derived from an EMBL/GenBank/DDBJ whole genome shotgun (WGS) entry which is preliminary data.</text>
</comment>
<dbReference type="Proteomes" id="UP001412067">
    <property type="component" value="Unassembled WGS sequence"/>
</dbReference>
<feature type="compositionally biased region" description="Basic and acidic residues" evidence="2">
    <location>
        <begin position="462"/>
        <end position="478"/>
    </location>
</feature>
<gene>
    <name evidence="4" type="ORF">KSP40_PGU007126</name>
</gene>
<dbReference type="InterPro" id="IPR036420">
    <property type="entry name" value="BRCT_dom_sf"/>
</dbReference>
<accession>A0ABR2LT32</accession>
<feature type="domain" description="BRCT" evidence="3">
    <location>
        <begin position="326"/>
        <end position="409"/>
    </location>
</feature>
<dbReference type="PANTHER" id="PTHR13561:SF20">
    <property type="entry name" value="DNA TOPOISOMERASE 2-BINDING PROTEIN 1"/>
    <property type="match status" value="1"/>
</dbReference>
<evidence type="ECO:0000256" key="2">
    <source>
        <dbReference type="SAM" id="MobiDB-lite"/>
    </source>
</evidence>
<feature type="region of interest" description="Disordered" evidence="2">
    <location>
        <begin position="565"/>
        <end position="599"/>
    </location>
</feature>
<feature type="domain" description="BRCT" evidence="3">
    <location>
        <begin position="225"/>
        <end position="313"/>
    </location>
</feature>
<name>A0ABR2LT32_9ASPA</name>
<organism evidence="4 5">
    <name type="scientific">Platanthera guangdongensis</name>
    <dbReference type="NCBI Taxonomy" id="2320717"/>
    <lineage>
        <taxon>Eukaryota</taxon>
        <taxon>Viridiplantae</taxon>
        <taxon>Streptophyta</taxon>
        <taxon>Embryophyta</taxon>
        <taxon>Tracheophyta</taxon>
        <taxon>Spermatophyta</taxon>
        <taxon>Magnoliopsida</taxon>
        <taxon>Liliopsida</taxon>
        <taxon>Asparagales</taxon>
        <taxon>Orchidaceae</taxon>
        <taxon>Orchidoideae</taxon>
        <taxon>Orchideae</taxon>
        <taxon>Orchidinae</taxon>
        <taxon>Platanthera</taxon>
    </lineage>
</organism>
<feature type="compositionally biased region" description="Polar residues" evidence="2">
    <location>
        <begin position="571"/>
        <end position="581"/>
    </location>
</feature>
<dbReference type="Gene3D" id="3.40.50.10190">
    <property type="entry name" value="BRCT domain"/>
    <property type="match status" value="3"/>
</dbReference>
<evidence type="ECO:0000256" key="1">
    <source>
        <dbReference type="ARBA" id="ARBA00022737"/>
    </source>
</evidence>
<dbReference type="PROSITE" id="PS50172">
    <property type="entry name" value="BRCT"/>
    <property type="match status" value="3"/>
</dbReference>
<keyword evidence="5" id="KW-1185">Reference proteome</keyword>